<evidence type="ECO:0000313" key="2">
    <source>
        <dbReference type="EMBL" id="GGI78251.1"/>
    </source>
</evidence>
<dbReference type="InterPro" id="IPR036770">
    <property type="entry name" value="Ankyrin_rpt-contain_sf"/>
</dbReference>
<reference evidence="2" key="1">
    <citation type="journal article" date="2014" name="Int. J. Syst. Evol. Microbiol.">
        <title>Complete genome sequence of Corynebacterium casei LMG S-19264T (=DSM 44701T), isolated from a smear-ripened cheese.</title>
        <authorList>
            <consortium name="US DOE Joint Genome Institute (JGI-PGF)"/>
            <person name="Walter F."/>
            <person name="Albersmeier A."/>
            <person name="Kalinowski J."/>
            <person name="Ruckert C."/>
        </authorList>
    </citation>
    <scope>NUCLEOTIDE SEQUENCE</scope>
    <source>
        <strain evidence="2">JCM 13919</strain>
    </source>
</reference>
<dbReference type="Proteomes" id="UP000630149">
    <property type="component" value="Unassembled WGS sequence"/>
</dbReference>
<organism evidence="2 3">
    <name type="scientific">Legionella impletisoli</name>
    <dbReference type="NCBI Taxonomy" id="343510"/>
    <lineage>
        <taxon>Bacteria</taxon>
        <taxon>Pseudomonadati</taxon>
        <taxon>Pseudomonadota</taxon>
        <taxon>Gammaproteobacteria</taxon>
        <taxon>Legionellales</taxon>
        <taxon>Legionellaceae</taxon>
        <taxon>Legionella</taxon>
    </lineage>
</organism>
<dbReference type="AlphaFoldDB" id="A0A917JRL0"/>
<name>A0A917JRL0_9GAMM</name>
<gene>
    <name evidence="2" type="ORF">GCM10007966_03690</name>
</gene>
<dbReference type="Gene3D" id="1.25.40.20">
    <property type="entry name" value="Ankyrin repeat-containing domain"/>
    <property type="match status" value="1"/>
</dbReference>
<protein>
    <submittedName>
        <fullName evidence="2">Uncharacterized protein</fullName>
    </submittedName>
</protein>
<accession>A0A917JRL0</accession>
<feature type="region of interest" description="Disordered" evidence="1">
    <location>
        <begin position="286"/>
        <end position="306"/>
    </location>
</feature>
<sequence length="306" mass="35354">MRSNEENRQNNLQQVYIDAANRSEIPERVIDAFILLQNKELLDRNREQIAQHPFVGSVARAISIIDAFGLLNQPNLENIVFPYAATLFDYWLEGLWIKVPQPGQVQNPWLTQARLDALCQPPQSEIRDRAYRTLLNIPEVFACMTSCSGDYEQHYGPYYRPFLTEKFEALVERKASFRPQTPGEVFDISSQEAELYYHFVHYFIHHPEHSTSEMEFLLDIPAIRRLAPRGEINSSPIHNSLLHAASYIRNQPAVEFLLRIPEVRQLAEHPLPSTRRIGTVRFFPDASPRSIEEEDTSPSLRGSPDR</sequence>
<keyword evidence="3" id="KW-1185">Reference proteome</keyword>
<comment type="caution">
    <text evidence="2">The sequence shown here is derived from an EMBL/GenBank/DDBJ whole genome shotgun (WGS) entry which is preliminary data.</text>
</comment>
<reference evidence="2" key="2">
    <citation type="submission" date="2020-09" db="EMBL/GenBank/DDBJ databases">
        <authorList>
            <person name="Sun Q."/>
            <person name="Ohkuma M."/>
        </authorList>
    </citation>
    <scope>NUCLEOTIDE SEQUENCE</scope>
    <source>
        <strain evidence="2">JCM 13919</strain>
    </source>
</reference>
<evidence type="ECO:0000313" key="3">
    <source>
        <dbReference type="Proteomes" id="UP000630149"/>
    </source>
</evidence>
<proteinExistence type="predicted"/>
<dbReference type="EMBL" id="BMOB01000001">
    <property type="protein sequence ID" value="GGI78251.1"/>
    <property type="molecule type" value="Genomic_DNA"/>
</dbReference>
<evidence type="ECO:0000256" key="1">
    <source>
        <dbReference type="SAM" id="MobiDB-lite"/>
    </source>
</evidence>
<dbReference type="RefSeq" id="WP_131775601.1">
    <property type="nucleotide sequence ID" value="NZ_BMOB01000001.1"/>
</dbReference>